<evidence type="ECO:0000256" key="2">
    <source>
        <dbReference type="PIRNR" id="PIRNR002094"/>
    </source>
</evidence>
<organism evidence="4 5">
    <name type="scientific">Ferrimonas gelatinilytica</name>
    <dbReference type="NCBI Taxonomy" id="1255257"/>
    <lineage>
        <taxon>Bacteria</taxon>
        <taxon>Pseudomonadati</taxon>
        <taxon>Pseudomonadota</taxon>
        <taxon>Gammaproteobacteria</taxon>
        <taxon>Alteromonadales</taxon>
        <taxon>Ferrimonadaceae</taxon>
        <taxon>Ferrimonas</taxon>
    </lineage>
</organism>
<dbReference type="Pfam" id="PF03938">
    <property type="entry name" value="OmpH"/>
    <property type="match status" value="1"/>
</dbReference>
<reference evidence="5" key="1">
    <citation type="journal article" date="2019" name="Int. J. Syst. Evol. Microbiol.">
        <title>The Global Catalogue of Microorganisms (GCM) 10K type strain sequencing project: providing services to taxonomists for standard genome sequencing and annotation.</title>
        <authorList>
            <consortium name="The Broad Institute Genomics Platform"/>
            <consortium name="The Broad Institute Genome Sequencing Center for Infectious Disease"/>
            <person name="Wu L."/>
            <person name="Ma J."/>
        </authorList>
    </citation>
    <scope>NUCLEOTIDE SEQUENCE [LARGE SCALE GENOMIC DNA]</scope>
    <source>
        <strain evidence="5">JCM 18720</strain>
    </source>
</reference>
<comment type="similarity">
    <text evidence="2">Belongs to the skp family.</text>
</comment>
<dbReference type="PIRSF" id="PIRSF002094">
    <property type="entry name" value="OMP26_Skp"/>
    <property type="match status" value="1"/>
</dbReference>
<protein>
    <submittedName>
        <fullName evidence="4">OmpH family outer membrane protein</fullName>
    </submittedName>
</protein>
<feature type="chain" id="PRO_5045433246" evidence="3">
    <location>
        <begin position="22"/>
        <end position="167"/>
    </location>
</feature>
<sequence>MKKVIATAALLLATLVPAAQAAQKIAVVNTQAIMAQHPDREAVGQRLESEFGERIAEVQKLQADLQELAQKMQKDGALMNDAQKTELERKGQSLQADLQLKGQALQEDTQKRESEEMNKIVASVQKAINAVAQEGGYDIVLEARAVVFAKDEDNISEKVLEKVSKGN</sequence>
<proteinExistence type="inferred from homology"/>
<evidence type="ECO:0000256" key="3">
    <source>
        <dbReference type="SAM" id="SignalP"/>
    </source>
</evidence>
<dbReference type="PANTHER" id="PTHR35089">
    <property type="entry name" value="CHAPERONE PROTEIN SKP"/>
    <property type="match status" value="1"/>
</dbReference>
<evidence type="ECO:0000256" key="1">
    <source>
        <dbReference type="ARBA" id="ARBA00022729"/>
    </source>
</evidence>
<dbReference type="InterPro" id="IPR005632">
    <property type="entry name" value="Chaperone_Skp"/>
</dbReference>
<dbReference type="EMBL" id="BAABLF010000008">
    <property type="protein sequence ID" value="GAA5190488.1"/>
    <property type="molecule type" value="Genomic_DNA"/>
</dbReference>
<feature type="signal peptide" evidence="3">
    <location>
        <begin position="1"/>
        <end position="21"/>
    </location>
</feature>
<dbReference type="PANTHER" id="PTHR35089:SF1">
    <property type="entry name" value="CHAPERONE PROTEIN SKP"/>
    <property type="match status" value="1"/>
</dbReference>
<keyword evidence="1 3" id="KW-0732">Signal</keyword>
<dbReference type="Gene3D" id="3.30.910.20">
    <property type="entry name" value="Skp domain"/>
    <property type="match status" value="1"/>
</dbReference>
<comment type="caution">
    <text evidence="4">The sequence shown here is derived from an EMBL/GenBank/DDBJ whole genome shotgun (WGS) entry which is preliminary data.</text>
</comment>
<name>A0ABP9S493_9GAMM</name>
<dbReference type="InterPro" id="IPR024930">
    <property type="entry name" value="Skp_dom_sf"/>
</dbReference>
<evidence type="ECO:0000313" key="4">
    <source>
        <dbReference type="EMBL" id="GAA5190488.1"/>
    </source>
</evidence>
<dbReference type="Proteomes" id="UP001501600">
    <property type="component" value="Unassembled WGS sequence"/>
</dbReference>
<accession>A0ABP9S493</accession>
<evidence type="ECO:0000313" key="5">
    <source>
        <dbReference type="Proteomes" id="UP001501600"/>
    </source>
</evidence>
<dbReference type="SUPFAM" id="SSF111384">
    <property type="entry name" value="OmpH-like"/>
    <property type="match status" value="1"/>
</dbReference>
<gene>
    <name evidence="4" type="ORF">GCM10025772_15260</name>
</gene>
<keyword evidence="5" id="KW-1185">Reference proteome</keyword>
<dbReference type="SMART" id="SM00935">
    <property type="entry name" value="OmpH"/>
    <property type="match status" value="1"/>
</dbReference>
<dbReference type="RefSeq" id="WP_345316457.1">
    <property type="nucleotide sequence ID" value="NZ_BAABLF010000008.1"/>
</dbReference>